<evidence type="ECO:0000256" key="7">
    <source>
        <dbReference type="ARBA" id="ARBA00023014"/>
    </source>
</evidence>
<dbReference type="GO" id="GO:0006289">
    <property type="term" value="P:nucleotide-excision repair"/>
    <property type="evidence" value="ECO:0007669"/>
    <property type="project" value="TreeGrafter"/>
</dbReference>
<dbReference type="InterPro" id="IPR023170">
    <property type="entry name" value="HhH_base_excis_C"/>
</dbReference>
<dbReference type="Pfam" id="PF00730">
    <property type="entry name" value="HhH-GPD"/>
    <property type="match status" value="1"/>
</dbReference>
<evidence type="ECO:0000256" key="9">
    <source>
        <dbReference type="ARBA" id="ARBA00023239"/>
    </source>
</evidence>
<evidence type="ECO:0000256" key="6">
    <source>
        <dbReference type="ARBA" id="ARBA00023004"/>
    </source>
</evidence>
<keyword evidence="3" id="KW-0479">Metal-binding</keyword>
<evidence type="ECO:0000256" key="2">
    <source>
        <dbReference type="ARBA" id="ARBA00022485"/>
    </source>
</evidence>
<comment type="catalytic activity">
    <reaction evidence="11">
        <text>2'-deoxyribonucleotide-(2'-deoxyribose 5'-phosphate)-2'-deoxyribonucleotide-DNA = a 3'-end 2'-deoxyribonucleotide-(2,3-dehydro-2,3-deoxyribose 5'-phosphate)-DNA + a 5'-end 5'-phospho-2'-deoxyribonucleoside-DNA + H(+)</text>
        <dbReference type="Rhea" id="RHEA:66592"/>
        <dbReference type="Rhea" id="RHEA-COMP:13180"/>
        <dbReference type="Rhea" id="RHEA-COMP:16897"/>
        <dbReference type="Rhea" id="RHEA-COMP:17067"/>
        <dbReference type="ChEBI" id="CHEBI:15378"/>
        <dbReference type="ChEBI" id="CHEBI:136412"/>
        <dbReference type="ChEBI" id="CHEBI:157695"/>
        <dbReference type="ChEBI" id="CHEBI:167181"/>
        <dbReference type="EC" id="4.2.99.18"/>
    </reaction>
</comment>
<evidence type="ECO:0000256" key="8">
    <source>
        <dbReference type="ARBA" id="ARBA00023204"/>
    </source>
</evidence>
<comment type="similarity">
    <text evidence="1 11">Belongs to the Nth/MutY family.</text>
</comment>
<dbReference type="Pfam" id="PF00633">
    <property type="entry name" value="HHH"/>
    <property type="match status" value="1"/>
</dbReference>
<dbReference type="GO" id="GO:0046872">
    <property type="term" value="F:metal ion binding"/>
    <property type="evidence" value="ECO:0007669"/>
    <property type="project" value="UniProtKB-KW"/>
</dbReference>
<proteinExistence type="inferred from homology"/>
<evidence type="ECO:0000313" key="14">
    <source>
        <dbReference type="Proteomes" id="UP001057455"/>
    </source>
</evidence>
<dbReference type="PANTHER" id="PTHR43286">
    <property type="entry name" value="ENDONUCLEASE III-LIKE PROTEIN 1"/>
    <property type="match status" value="1"/>
</dbReference>
<dbReference type="InterPro" id="IPR000445">
    <property type="entry name" value="HhH_motif"/>
</dbReference>
<dbReference type="GO" id="GO:0000703">
    <property type="term" value="F:oxidized pyrimidine nucleobase lesion DNA N-glycosylase activity"/>
    <property type="evidence" value="ECO:0007669"/>
    <property type="project" value="UniProtKB-UniRule"/>
</dbReference>
<keyword evidence="9 11" id="KW-0456">Lyase</keyword>
<keyword evidence="13" id="KW-0540">Nuclease</keyword>
<dbReference type="GO" id="GO:0005634">
    <property type="term" value="C:nucleus"/>
    <property type="evidence" value="ECO:0007669"/>
    <property type="project" value="UniProtKB-SubCell"/>
</dbReference>
<dbReference type="InterPro" id="IPR030841">
    <property type="entry name" value="NTH1"/>
</dbReference>
<dbReference type="EMBL" id="BLIY01000024">
    <property type="protein sequence ID" value="GFE55825.1"/>
    <property type="molecule type" value="Genomic_DNA"/>
</dbReference>
<dbReference type="Gene3D" id="1.10.1670.10">
    <property type="entry name" value="Helix-hairpin-Helix base-excision DNA repair enzymes (C-terminal)"/>
    <property type="match status" value="1"/>
</dbReference>
<dbReference type="AlphaFoldDB" id="A0A9W5TD94"/>
<dbReference type="EC" id="3.2.2.-" evidence="11"/>
<comment type="function">
    <text evidence="11">Bifunctional DNA N-glycosylase with associated apurinic/apyrimidinic (AP) lyase function that catalyzes the first step in base excision repair (BER), the primary repair pathway for the repair of oxidative DNA damage. The DNA N-glycosylase activity releases the damaged DNA base from DNA by cleaving the N-glycosidic bond, leaving an AP site. The AP lyase activity cleaves the phosphodiester bond 3' to the AP site by a beta-elimination. Primarily recognizes and repairs oxidative base damage of pyrimidines.</text>
</comment>
<keyword evidence="14" id="KW-1185">Reference proteome</keyword>
<gene>
    <name evidence="11" type="primary">NTH1</name>
    <name evidence="13" type="ORF">BaOVIS_032290</name>
</gene>
<keyword evidence="5 11" id="KW-0378">Hydrolase</keyword>
<dbReference type="SUPFAM" id="SSF48150">
    <property type="entry name" value="DNA-glycosylase"/>
    <property type="match status" value="1"/>
</dbReference>
<comment type="subcellular location">
    <subcellularLocation>
        <location evidence="11">Nucleus</location>
    </subcellularLocation>
    <subcellularLocation>
        <location evidence="11">Mitochondrion</location>
    </subcellularLocation>
</comment>
<keyword evidence="10 11" id="KW-0326">Glycosidase</keyword>
<evidence type="ECO:0000256" key="1">
    <source>
        <dbReference type="ARBA" id="ARBA00008343"/>
    </source>
</evidence>
<dbReference type="GO" id="GO:0005739">
    <property type="term" value="C:mitochondrion"/>
    <property type="evidence" value="ECO:0007669"/>
    <property type="project" value="UniProtKB-SubCell"/>
</dbReference>
<comment type="caution">
    <text evidence="11">Lacks conserved residue(s) required for the propagation of feature annotation.</text>
</comment>
<dbReference type="InterPro" id="IPR011257">
    <property type="entry name" value="DNA_glycosylase"/>
</dbReference>
<evidence type="ECO:0000259" key="12">
    <source>
        <dbReference type="SMART" id="SM00478"/>
    </source>
</evidence>
<dbReference type="Gene3D" id="1.10.340.30">
    <property type="entry name" value="Hypothetical protein, domain 2"/>
    <property type="match status" value="1"/>
</dbReference>
<evidence type="ECO:0000256" key="3">
    <source>
        <dbReference type="ARBA" id="ARBA00022723"/>
    </source>
</evidence>
<keyword evidence="2" id="KW-0004">4Fe-4S</keyword>
<protein>
    <recommendedName>
        <fullName evidence="11">Endonuclease III homolog</fullName>
        <ecNumber evidence="11">3.2.2.-</ecNumber>
        <ecNumber evidence="11">4.2.99.18</ecNumber>
    </recommendedName>
    <alternativeName>
        <fullName evidence="11">Bifunctional DNA N-glycosylase/DNA-(apurinic or apyrimidinic site) lyase</fullName>
        <shortName evidence="11">DNA glycosylase/AP lyase</shortName>
    </alternativeName>
</protein>
<keyword evidence="6" id="KW-0408">Iron</keyword>
<reference evidence="13" key="1">
    <citation type="submission" date="2019-12" db="EMBL/GenBank/DDBJ databases">
        <title>Genome sequence of Babesia ovis.</title>
        <authorList>
            <person name="Yamagishi J."/>
            <person name="Sevinc F."/>
            <person name="Xuan X."/>
        </authorList>
    </citation>
    <scope>NUCLEOTIDE SEQUENCE</scope>
    <source>
        <strain evidence="13">Selcuk</strain>
    </source>
</reference>
<keyword evidence="8 11" id="KW-0234">DNA repair</keyword>
<dbReference type="CDD" id="cd00056">
    <property type="entry name" value="ENDO3c"/>
    <property type="match status" value="1"/>
</dbReference>
<dbReference type="FunFam" id="1.10.340.30:FF:000005">
    <property type="entry name" value="Endonuclease III-like protein 1"/>
    <property type="match status" value="1"/>
</dbReference>
<name>A0A9W5TD94_BABOV</name>
<sequence>MRHSQADTILQDSMAKRRIKEVTDAVTHESPVKKHLENLLENKVELEQVLAQNSNIDQLVKAAGRVQPNPVETITTIDGIHPVVKKKSGIKKSQIVYDNDYIDVDYDTKNQPFRHVEQDDCKIPNFANTWNAIVDMRQSKKAPVDTMGAHCCADETQDRPTYEYQTLVACMLSSQTKDSVTAAAMDTLKQRGLTIENIAKMPEEELDSLINKVGFHKTKAKHIKQATDIVIEKYGGRVPNTVEELVKLPGVGPKMANLVTQLAFKRINGIAVDLHVHRVANRLGWVKTKSPEETRIKLEELIPKKLWAEVNHLLVGFGQTMCVAAGPGCSTCAANKWCPVGRAAVGK</sequence>
<keyword evidence="7" id="KW-0411">Iron-sulfur</keyword>
<feature type="domain" description="HhH-GPD" evidence="12">
    <location>
        <begin position="172"/>
        <end position="320"/>
    </location>
</feature>
<evidence type="ECO:0000256" key="5">
    <source>
        <dbReference type="ARBA" id="ARBA00022801"/>
    </source>
</evidence>
<evidence type="ECO:0000256" key="4">
    <source>
        <dbReference type="ARBA" id="ARBA00022763"/>
    </source>
</evidence>
<organism evidence="13 14">
    <name type="scientific">Babesia ovis</name>
    <dbReference type="NCBI Taxonomy" id="5869"/>
    <lineage>
        <taxon>Eukaryota</taxon>
        <taxon>Sar</taxon>
        <taxon>Alveolata</taxon>
        <taxon>Apicomplexa</taxon>
        <taxon>Aconoidasida</taxon>
        <taxon>Piroplasmida</taxon>
        <taxon>Babesiidae</taxon>
        <taxon>Babesia</taxon>
    </lineage>
</organism>
<keyword evidence="4 11" id="KW-0227">DNA damage</keyword>
<keyword evidence="13" id="KW-0255">Endonuclease</keyword>
<accession>A0A9W5TD94</accession>
<dbReference type="GO" id="GO:0006285">
    <property type="term" value="P:base-excision repair, AP site formation"/>
    <property type="evidence" value="ECO:0007669"/>
    <property type="project" value="UniProtKB-UniRule"/>
</dbReference>
<comment type="caution">
    <text evidence="13">The sequence shown here is derived from an EMBL/GenBank/DDBJ whole genome shotgun (WGS) entry which is preliminary data.</text>
</comment>
<dbReference type="SMART" id="SM00478">
    <property type="entry name" value="ENDO3c"/>
    <property type="match status" value="1"/>
</dbReference>
<dbReference type="EC" id="4.2.99.18" evidence="11"/>
<dbReference type="GO" id="GO:0140078">
    <property type="term" value="F:class I DNA-(apurinic or apyrimidinic site) endonuclease activity"/>
    <property type="evidence" value="ECO:0007669"/>
    <property type="project" value="UniProtKB-EC"/>
</dbReference>
<keyword evidence="11" id="KW-0496">Mitochondrion</keyword>
<keyword evidence="11" id="KW-0539">Nucleus</keyword>
<evidence type="ECO:0000256" key="11">
    <source>
        <dbReference type="HAMAP-Rule" id="MF_03183"/>
    </source>
</evidence>
<dbReference type="GO" id="GO:0051539">
    <property type="term" value="F:4 iron, 4 sulfur cluster binding"/>
    <property type="evidence" value="ECO:0007669"/>
    <property type="project" value="UniProtKB-KW"/>
</dbReference>
<dbReference type="OrthoDB" id="2099276at2759"/>
<evidence type="ECO:0000256" key="10">
    <source>
        <dbReference type="ARBA" id="ARBA00023295"/>
    </source>
</evidence>
<evidence type="ECO:0000313" key="13">
    <source>
        <dbReference type="EMBL" id="GFE55825.1"/>
    </source>
</evidence>
<dbReference type="Proteomes" id="UP001057455">
    <property type="component" value="Unassembled WGS sequence"/>
</dbReference>
<dbReference type="PANTHER" id="PTHR43286:SF1">
    <property type="entry name" value="ENDONUCLEASE III-LIKE PROTEIN 1"/>
    <property type="match status" value="1"/>
</dbReference>
<dbReference type="GO" id="GO:0003677">
    <property type="term" value="F:DNA binding"/>
    <property type="evidence" value="ECO:0007669"/>
    <property type="project" value="UniProtKB-UniRule"/>
</dbReference>
<dbReference type="InterPro" id="IPR003265">
    <property type="entry name" value="HhH-GPD_domain"/>
</dbReference>
<dbReference type="HAMAP" id="MF_03183">
    <property type="entry name" value="Endonuclease_III_Nth"/>
    <property type="match status" value="1"/>
</dbReference>